<dbReference type="Proteomes" id="UP000217790">
    <property type="component" value="Unassembled WGS sequence"/>
</dbReference>
<dbReference type="EMBL" id="KZ293706">
    <property type="protein sequence ID" value="PBK83437.1"/>
    <property type="molecule type" value="Genomic_DNA"/>
</dbReference>
<name>A0A2H3D337_ARMGA</name>
<evidence type="ECO:0000313" key="2">
    <source>
        <dbReference type="Proteomes" id="UP000217790"/>
    </source>
</evidence>
<dbReference type="InParanoid" id="A0A2H3D337"/>
<dbReference type="OrthoDB" id="541052at2759"/>
<gene>
    <name evidence="1" type="ORF">ARMGADRAFT_1089279</name>
</gene>
<reference evidence="2" key="1">
    <citation type="journal article" date="2017" name="Nat. Ecol. Evol.">
        <title>Genome expansion and lineage-specific genetic innovations in the forest pathogenic fungi Armillaria.</title>
        <authorList>
            <person name="Sipos G."/>
            <person name="Prasanna A.N."/>
            <person name="Walter M.C."/>
            <person name="O'Connor E."/>
            <person name="Balint B."/>
            <person name="Krizsan K."/>
            <person name="Kiss B."/>
            <person name="Hess J."/>
            <person name="Varga T."/>
            <person name="Slot J."/>
            <person name="Riley R."/>
            <person name="Boka B."/>
            <person name="Rigling D."/>
            <person name="Barry K."/>
            <person name="Lee J."/>
            <person name="Mihaltcheva S."/>
            <person name="LaButti K."/>
            <person name="Lipzen A."/>
            <person name="Waldron R."/>
            <person name="Moloney N.M."/>
            <person name="Sperisen C."/>
            <person name="Kredics L."/>
            <person name="Vagvoelgyi C."/>
            <person name="Patrignani A."/>
            <person name="Fitzpatrick D."/>
            <person name="Nagy I."/>
            <person name="Doyle S."/>
            <person name="Anderson J.B."/>
            <person name="Grigoriev I.V."/>
            <person name="Gueldener U."/>
            <person name="Muensterkoetter M."/>
            <person name="Nagy L.G."/>
        </authorList>
    </citation>
    <scope>NUCLEOTIDE SEQUENCE [LARGE SCALE GENOMIC DNA]</scope>
    <source>
        <strain evidence="2">Ar21-2</strain>
    </source>
</reference>
<dbReference type="AlphaFoldDB" id="A0A2H3D337"/>
<organism evidence="1 2">
    <name type="scientific">Armillaria gallica</name>
    <name type="common">Bulbous honey fungus</name>
    <name type="synonym">Armillaria bulbosa</name>
    <dbReference type="NCBI Taxonomy" id="47427"/>
    <lineage>
        <taxon>Eukaryota</taxon>
        <taxon>Fungi</taxon>
        <taxon>Dikarya</taxon>
        <taxon>Basidiomycota</taxon>
        <taxon>Agaricomycotina</taxon>
        <taxon>Agaricomycetes</taxon>
        <taxon>Agaricomycetidae</taxon>
        <taxon>Agaricales</taxon>
        <taxon>Marasmiineae</taxon>
        <taxon>Physalacriaceae</taxon>
        <taxon>Armillaria</taxon>
    </lineage>
</organism>
<keyword evidence="2" id="KW-1185">Reference proteome</keyword>
<evidence type="ECO:0000313" key="1">
    <source>
        <dbReference type="EMBL" id="PBK83437.1"/>
    </source>
</evidence>
<sequence>MNVRRFSRLGLVDVRENLMELIAGPEHVTETLVQEITSKSTSIVCPSKITRYGWIEIASCTNFAPTIDFTYNVPMPSSAPKTVVFNNRKAMYPCLNPHLLREHGQVLSFYKAPFLPVAWSLPSPTPKPDFITTSPSCT</sequence>
<proteinExistence type="predicted"/>
<accession>A0A2H3D337</accession>
<protein>
    <submittedName>
        <fullName evidence="1">Uncharacterized protein</fullName>
    </submittedName>
</protein>